<comment type="caution">
    <text evidence="1">The sequence shown here is derived from an EMBL/GenBank/DDBJ whole genome shotgun (WGS) entry which is preliminary data.</text>
</comment>
<keyword evidence="2" id="KW-1185">Reference proteome</keyword>
<accession>A0A3A3FXX3</accession>
<dbReference type="EMBL" id="QYUQ01000002">
    <property type="protein sequence ID" value="RJG00997.1"/>
    <property type="molecule type" value="Genomic_DNA"/>
</dbReference>
<reference evidence="2" key="1">
    <citation type="submission" date="2018-09" db="EMBL/GenBank/DDBJ databases">
        <authorList>
            <person name="Zhu H."/>
        </authorList>
    </citation>
    <scope>NUCLEOTIDE SEQUENCE [LARGE SCALE GENOMIC DNA]</scope>
    <source>
        <strain evidence="2">K1S02-23</strain>
    </source>
</reference>
<sequence length="91" mass="10408">MVKIIGCSCKLELYCINIQQERFGQESRMRTYVVKTGDGYLYPMQGSISFTDDLEHAGHFLAADEAHVIAQLFGYTEERYRVIAIDLPERG</sequence>
<gene>
    <name evidence="1" type="ORF">D3878_04840</name>
</gene>
<name>A0A3A3FXX3_9BURK</name>
<protein>
    <submittedName>
        <fullName evidence="1">Uncharacterized protein</fullName>
    </submittedName>
</protein>
<evidence type="ECO:0000313" key="1">
    <source>
        <dbReference type="EMBL" id="RJG00997.1"/>
    </source>
</evidence>
<proteinExistence type="predicted"/>
<organism evidence="1 2">
    <name type="scientific">Noviherbaspirillum sedimenti</name>
    <dbReference type="NCBI Taxonomy" id="2320865"/>
    <lineage>
        <taxon>Bacteria</taxon>
        <taxon>Pseudomonadati</taxon>
        <taxon>Pseudomonadota</taxon>
        <taxon>Betaproteobacteria</taxon>
        <taxon>Burkholderiales</taxon>
        <taxon>Oxalobacteraceae</taxon>
        <taxon>Noviherbaspirillum</taxon>
    </lineage>
</organism>
<evidence type="ECO:0000313" key="2">
    <source>
        <dbReference type="Proteomes" id="UP000266327"/>
    </source>
</evidence>
<dbReference type="AlphaFoldDB" id="A0A3A3FXX3"/>
<dbReference type="Proteomes" id="UP000266327">
    <property type="component" value="Unassembled WGS sequence"/>
</dbReference>